<dbReference type="EMBL" id="PETJ01000065">
    <property type="protein sequence ID" value="PIV64897.1"/>
    <property type="molecule type" value="Genomic_DNA"/>
</dbReference>
<dbReference type="Pfam" id="PF00318">
    <property type="entry name" value="Ribosomal_S2"/>
    <property type="match status" value="1"/>
</dbReference>
<dbReference type="PRINTS" id="PR00395">
    <property type="entry name" value="RIBOSOMALS2"/>
</dbReference>
<keyword evidence="3 5" id="KW-0687">Ribonucleoprotein</keyword>
<organism evidence="7 8">
    <name type="scientific">Candidatus Nealsonbacteria bacterium CG01_land_8_20_14_3_00_12</name>
    <dbReference type="NCBI Taxonomy" id="1974697"/>
    <lineage>
        <taxon>Bacteria</taxon>
        <taxon>Candidatus Nealsoniibacteriota</taxon>
    </lineage>
</organism>
<dbReference type="InterPro" id="IPR023591">
    <property type="entry name" value="Ribosomal_uS2_flav_dom_sf"/>
</dbReference>
<dbReference type="InterPro" id="IPR001865">
    <property type="entry name" value="Ribosomal_uS2"/>
</dbReference>
<evidence type="ECO:0000256" key="4">
    <source>
        <dbReference type="ARBA" id="ARBA00035256"/>
    </source>
</evidence>
<evidence type="ECO:0000256" key="3">
    <source>
        <dbReference type="ARBA" id="ARBA00023274"/>
    </source>
</evidence>
<proteinExistence type="inferred from homology"/>
<keyword evidence="2 5" id="KW-0689">Ribosomal protein</keyword>
<protein>
    <recommendedName>
        <fullName evidence="4 5">Small ribosomal subunit protein uS2</fullName>
    </recommendedName>
</protein>
<dbReference type="Proteomes" id="UP000230766">
    <property type="component" value="Unassembled WGS sequence"/>
</dbReference>
<evidence type="ECO:0000256" key="6">
    <source>
        <dbReference type="SAM" id="MobiDB-lite"/>
    </source>
</evidence>
<accession>A0A2M7EAY7</accession>
<evidence type="ECO:0000256" key="1">
    <source>
        <dbReference type="ARBA" id="ARBA00006242"/>
    </source>
</evidence>
<name>A0A2M7EAY7_9BACT</name>
<dbReference type="GO" id="GO:0022627">
    <property type="term" value="C:cytosolic small ribosomal subunit"/>
    <property type="evidence" value="ECO:0007669"/>
    <property type="project" value="TreeGrafter"/>
</dbReference>
<feature type="region of interest" description="Disordered" evidence="6">
    <location>
        <begin position="1"/>
        <end position="21"/>
    </location>
</feature>
<comment type="caution">
    <text evidence="7">The sequence shown here is derived from an EMBL/GenBank/DDBJ whole genome shotgun (WGS) entry which is preliminary data.</text>
</comment>
<reference evidence="8" key="1">
    <citation type="submission" date="2017-09" db="EMBL/GenBank/DDBJ databases">
        <title>Depth-based differentiation of microbial function through sediment-hosted aquifers and enrichment of novel symbionts in the deep terrestrial subsurface.</title>
        <authorList>
            <person name="Probst A.J."/>
            <person name="Ladd B."/>
            <person name="Jarett J.K."/>
            <person name="Geller-Mcgrath D.E."/>
            <person name="Sieber C.M.K."/>
            <person name="Emerson J.B."/>
            <person name="Anantharaman K."/>
            <person name="Thomas B.C."/>
            <person name="Malmstrom R."/>
            <person name="Stieglmeier M."/>
            <person name="Klingl A."/>
            <person name="Woyke T."/>
            <person name="Ryan C.M."/>
            <person name="Banfield J.F."/>
        </authorList>
    </citation>
    <scope>NUCLEOTIDE SEQUENCE [LARGE SCALE GENOMIC DNA]</scope>
</reference>
<evidence type="ECO:0000313" key="7">
    <source>
        <dbReference type="EMBL" id="PIV64897.1"/>
    </source>
</evidence>
<evidence type="ECO:0000256" key="5">
    <source>
        <dbReference type="HAMAP-Rule" id="MF_00291"/>
    </source>
</evidence>
<evidence type="ECO:0000256" key="2">
    <source>
        <dbReference type="ARBA" id="ARBA00022980"/>
    </source>
</evidence>
<dbReference type="NCBIfam" id="TIGR01011">
    <property type="entry name" value="rpsB_bact"/>
    <property type="match status" value="1"/>
</dbReference>
<evidence type="ECO:0000313" key="8">
    <source>
        <dbReference type="Proteomes" id="UP000230766"/>
    </source>
</evidence>
<sequence length="248" mass="28282">MVETKRKTPKGSKLPTGQAKLGDFNINPEEMAQLGVHFGHRTSRIHPKMAPFLYGIRNSVHIIDLEKTKEKFKEALKFIQELISENKILLLVGTKIQAKELIKNVATECGLPYVNERWLGGTFTNFETIKNRIEYFKDLEKKKAGGELEKYTKKERAKIDQELKDFEFKFGGIKNLERLPDAIFVLDMKKDDLAVKEARMKGIKVIGISDTNCDPTLADFPIPANDDAISSVKYILDKVKEVIKKVKK</sequence>
<dbReference type="Gene3D" id="3.40.50.10490">
    <property type="entry name" value="Glucose-6-phosphate isomerase like protein, domain 1"/>
    <property type="match status" value="1"/>
</dbReference>
<comment type="similarity">
    <text evidence="1 5">Belongs to the universal ribosomal protein uS2 family.</text>
</comment>
<gene>
    <name evidence="5 7" type="primary">rpsB</name>
    <name evidence="7" type="ORF">COS09_02455</name>
</gene>
<dbReference type="PANTHER" id="PTHR12534:SF0">
    <property type="entry name" value="SMALL RIBOSOMAL SUBUNIT PROTEIN US2M"/>
    <property type="match status" value="1"/>
</dbReference>
<dbReference type="GO" id="GO:0003735">
    <property type="term" value="F:structural constituent of ribosome"/>
    <property type="evidence" value="ECO:0007669"/>
    <property type="project" value="InterPro"/>
</dbReference>
<dbReference type="HAMAP" id="MF_00291_B">
    <property type="entry name" value="Ribosomal_uS2_B"/>
    <property type="match status" value="1"/>
</dbReference>
<dbReference type="SUPFAM" id="SSF52313">
    <property type="entry name" value="Ribosomal protein S2"/>
    <property type="match status" value="1"/>
</dbReference>
<dbReference type="AlphaFoldDB" id="A0A2M7EAY7"/>
<dbReference type="PANTHER" id="PTHR12534">
    <property type="entry name" value="30S RIBOSOMAL PROTEIN S2 PROKARYOTIC AND ORGANELLAR"/>
    <property type="match status" value="1"/>
</dbReference>
<dbReference type="GO" id="GO:0006412">
    <property type="term" value="P:translation"/>
    <property type="evidence" value="ECO:0007669"/>
    <property type="project" value="UniProtKB-UniRule"/>
</dbReference>
<dbReference type="InterPro" id="IPR005706">
    <property type="entry name" value="Ribosomal_uS2_bac/mit/plastid"/>
</dbReference>
<dbReference type="Gene3D" id="1.10.287.610">
    <property type="entry name" value="Helix hairpin bin"/>
    <property type="match status" value="1"/>
</dbReference>
<dbReference type="CDD" id="cd01425">
    <property type="entry name" value="RPS2"/>
    <property type="match status" value="1"/>
</dbReference>